<organism evidence="3 4">
    <name type="scientific">Catenovulum sediminis</name>
    <dbReference type="NCBI Taxonomy" id="1740262"/>
    <lineage>
        <taxon>Bacteria</taxon>
        <taxon>Pseudomonadati</taxon>
        <taxon>Pseudomonadota</taxon>
        <taxon>Gammaproteobacteria</taxon>
        <taxon>Alteromonadales</taxon>
        <taxon>Alteromonadaceae</taxon>
        <taxon>Catenovulum</taxon>
    </lineage>
</organism>
<dbReference type="Pfam" id="PF06527">
    <property type="entry name" value="TniQ"/>
    <property type="match status" value="1"/>
</dbReference>
<dbReference type="Pfam" id="PF15978">
    <property type="entry name" value="TnsD"/>
    <property type="match status" value="1"/>
</dbReference>
<protein>
    <submittedName>
        <fullName evidence="3">TnsD family Tn7-like transposition protein</fullName>
    </submittedName>
</protein>
<accession>A0ABV1RJH7</accession>
<feature type="domain" description="TniQ" evidence="1">
    <location>
        <begin position="10"/>
        <end position="160"/>
    </location>
</feature>
<dbReference type="Proteomes" id="UP001467690">
    <property type="component" value="Unassembled WGS sequence"/>
</dbReference>
<keyword evidence="4" id="KW-1185">Reference proteome</keyword>
<reference evidence="3 4" key="1">
    <citation type="submission" date="2024-06" db="EMBL/GenBank/DDBJ databases">
        <authorList>
            <person name="Chen R.Y."/>
        </authorList>
    </citation>
    <scope>NUCLEOTIDE SEQUENCE [LARGE SCALE GENOMIC DNA]</scope>
    <source>
        <strain evidence="3 4">D2</strain>
    </source>
</reference>
<dbReference type="RefSeq" id="WP_350402443.1">
    <property type="nucleotide sequence ID" value="NZ_JBELOE010000244.1"/>
</dbReference>
<name>A0ABV1RJH7_9ALTE</name>
<dbReference type="EMBL" id="JBELOE010000244">
    <property type="protein sequence ID" value="MER2493093.1"/>
    <property type="molecule type" value="Genomic_DNA"/>
</dbReference>
<evidence type="ECO:0000313" key="4">
    <source>
        <dbReference type="Proteomes" id="UP001467690"/>
    </source>
</evidence>
<evidence type="ECO:0000259" key="2">
    <source>
        <dbReference type="Pfam" id="PF15978"/>
    </source>
</evidence>
<evidence type="ECO:0000313" key="3">
    <source>
        <dbReference type="EMBL" id="MER2493093.1"/>
    </source>
</evidence>
<sequence length="527" mass="61790">MYAQLSIINQDELVGSLIYRYTTRMGITDDKVLLEHLFENRKIVPSGLFQGHLSEFLNVGGKNITCSTTELAEKHTLLPLFKPFIPEQRYKQLVDDLAYSRKSTFTYRSGFNASVVQYPKFYKVCPQCFQQQKAKLGYAYAQRVLQCPGVEFCPIHGLPLTETEISIISAHKHRFTGVDSNLKFVRVTLIHANLLSTKLLDLALLVQQLLYPVRIHISYCQWTRFYQKLAIDNGLMIGNRVDHCQIKNLVEEFWSIPWLTRQSLIVSETSSWLVDIFRKHRKSFSYLQHFIVWFALDYIPKNLKQTLIAVSQLQDEPKNSHVYNQCQDEAKLNEYRRIWLSLIKRKSLKQVRATTEGCRVYSWLYRYDNFWLKNNKPKSIVNYVNERVNWLKRDIYFAKSLLKILFSVEGKLNGPRRSAAWFATQFGEKALLGRKLDKLPLCQQFFIKYTETVDEYQQRRLAFYLSKQINNNILIGCISDVERAVGINKKRVKEHTREIIKMELPTWKRNQKISSGCNLAVHRENIG</sequence>
<dbReference type="InterPro" id="IPR032750">
    <property type="entry name" value="TnsD_C"/>
</dbReference>
<dbReference type="InterPro" id="IPR009492">
    <property type="entry name" value="TniQ"/>
</dbReference>
<evidence type="ECO:0000259" key="1">
    <source>
        <dbReference type="Pfam" id="PF06527"/>
    </source>
</evidence>
<feature type="domain" description="Transposon Tn7 transposition protein TnsD C-terminal" evidence="2">
    <location>
        <begin position="312"/>
        <end position="445"/>
    </location>
</feature>
<proteinExistence type="predicted"/>
<gene>
    <name evidence="3" type="ORF">ABS311_14510</name>
</gene>
<comment type="caution">
    <text evidence="3">The sequence shown here is derived from an EMBL/GenBank/DDBJ whole genome shotgun (WGS) entry which is preliminary data.</text>
</comment>